<sequence length="139" mass="16137">MSRLIDGRKRRHETQELTSVKRFVPSKIQVNSSEIVRADRNSENEHETKSDDTSDLKNTILTDATKSSSQFETCFLHTRKSCEWKDIKAENLYLEFTQFYNSEEASTLLTLCEQELVYNIGDLATVKLFGKRISIPRKQ</sequence>
<protein>
    <submittedName>
        <fullName evidence="2">Uncharacterized protein</fullName>
    </submittedName>
</protein>
<dbReference type="AlphaFoldDB" id="A0A0B6Y123"/>
<evidence type="ECO:0000313" key="2">
    <source>
        <dbReference type="EMBL" id="CEK49245.1"/>
    </source>
</evidence>
<dbReference type="EMBL" id="HACG01002380">
    <property type="protein sequence ID" value="CEK49245.1"/>
    <property type="molecule type" value="Transcribed_RNA"/>
</dbReference>
<gene>
    <name evidence="2" type="primary">ORF6992</name>
</gene>
<reference evidence="2" key="1">
    <citation type="submission" date="2014-12" db="EMBL/GenBank/DDBJ databases">
        <title>Insight into the proteome of Arion vulgaris.</title>
        <authorList>
            <person name="Aradska J."/>
            <person name="Bulat T."/>
            <person name="Smidak R."/>
            <person name="Sarate P."/>
            <person name="Gangsoo J."/>
            <person name="Sialana F."/>
            <person name="Bilban M."/>
            <person name="Lubec G."/>
        </authorList>
    </citation>
    <scope>NUCLEOTIDE SEQUENCE</scope>
    <source>
        <tissue evidence="2">Skin</tissue>
    </source>
</reference>
<proteinExistence type="predicted"/>
<feature type="region of interest" description="Disordered" evidence="1">
    <location>
        <begin position="34"/>
        <end position="56"/>
    </location>
</feature>
<feature type="compositionally biased region" description="Basic and acidic residues" evidence="1">
    <location>
        <begin position="36"/>
        <end position="55"/>
    </location>
</feature>
<accession>A0A0B6Y123</accession>
<evidence type="ECO:0000256" key="1">
    <source>
        <dbReference type="SAM" id="MobiDB-lite"/>
    </source>
</evidence>
<organism evidence="2">
    <name type="scientific">Arion vulgaris</name>
    <dbReference type="NCBI Taxonomy" id="1028688"/>
    <lineage>
        <taxon>Eukaryota</taxon>
        <taxon>Metazoa</taxon>
        <taxon>Spiralia</taxon>
        <taxon>Lophotrochozoa</taxon>
        <taxon>Mollusca</taxon>
        <taxon>Gastropoda</taxon>
        <taxon>Heterobranchia</taxon>
        <taxon>Euthyneura</taxon>
        <taxon>Panpulmonata</taxon>
        <taxon>Eupulmonata</taxon>
        <taxon>Stylommatophora</taxon>
        <taxon>Helicina</taxon>
        <taxon>Arionoidea</taxon>
        <taxon>Arionidae</taxon>
        <taxon>Arion</taxon>
    </lineage>
</organism>
<feature type="non-terminal residue" evidence="2">
    <location>
        <position position="139"/>
    </location>
</feature>
<name>A0A0B6Y123_9EUPU</name>